<gene>
    <name evidence="14" type="primary">pyrK</name>
    <name evidence="14" type="ordered locus">DEFDS_1218</name>
</gene>
<dbReference type="InterPro" id="IPR019480">
    <property type="entry name" value="Dihydroorotate_DH_Fe-S-bd"/>
</dbReference>
<comment type="cofactor">
    <cofactor evidence="10">
        <name>[2Fe-2S] cluster</name>
        <dbReference type="ChEBI" id="CHEBI:190135"/>
    </cofactor>
</comment>
<feature type="binding site" evidence="12">
    <location>
        <position position="224"/>
    </location>
    <ligand>
        <name>[2Fe-2S] cluster</name>
        <dbReference type="ChEBI" id="CHEBI:190135"/>
    </ligand>
</feature>
<dbReference type="SUPFAM" id="SSF52343">
    <property type="entry name" value="Ferredoxin reductase-like, C-terminal NADP-linked domain"/>
    <property type="match status" value="1"/>
</dbReference>
<dbReference type="InterPro" id="IPR001433">
    <property type="entry name" value="OxRdtase_FAD/NAD-bd"/>
</dbReference>
<dbReference type="SUPFAM" id="SSF63380">
    <property type="entry name" value="Riboflavin synthase domain-like"/>
    <property type="match status" value="1"/>
</dbReference>
<dbReference type="Gene3D" id="2.40.30.10">
    <property type="entry name" value="Translation factors"/>
    <property type="match status" value="1"/>
</dbReference>
<dbReference type="STRING" id="639282.DEFDS_1218"/>
<feature type="binding site" evidence="12">
    <location>
        <position position="216"/>
    </location>
    <ligand>
        <name>[2Fe-2S] cluster</name>
        <dbReference type="ChEBI" id="CHEBI:190135"/>
    </ligand>
</feature>
<comment type="cofactor">
    <cofactor evidence="12">
        <name>[2Fe-2S] cluster</name>
        <dbReference type="ChEBI" id="CHEBI:190135"/>
    </cofactor>
    <text evidence="12">Binds 1 [2Fe-2S] cluster per subunit.</text>
</comment>
<evidence type="ECO:0000256" key="1">
    <source>
        <dbReference type="ARBA" id="ARBA00006422"/>
    </source>
</evidence>
<keyword evidence="9 12" id="KW-0411">Iron-sulfur</keyword>
<keyword evidence="3 11" id="KW-0285">Flavoprotein</keyword>
<evidence type="ECO:0000256" key="5">
    <source>
        <dbReference type="ARBA" id="ARBA00022723"/>
    </source>
</evidence>
<dbReference type="HOGENOM" id="CLU_003827_1_2_0"/>
<evidence type="ECO:0000313" key="14">
    <source>
        <dbReference type="EMBL" id="BAI80686.1"/>
    </source>
</evidence>
<dbReference type="Gene3D" id="2.10.240.10">
    <property type="entry name" value="Dihydroorotate dehydrogenase, electron transfer subunit"/>
    <property type="match status" value="1"/>
</dbReference>
<comment type="cofactor">
    <cofactor evidence="11">
        <name>FAD</name>
        <dbReference type="ChEBI" id="CHEBI:57692"/>
    </cofactor>
    <text evidence="11">Binds 1 FAD per subunit.</text>
</comment>
<dbReference type="InterPro" id="IPR012165">
    <property type="entry name" value="Cyt_c3_hydrogenase_gsu"/>
</dbReference>
<keyword evidence="6 11" id="KW-0274">FAD</keyword>
<name>D3PDL3_DEFDS</name>
<evidence type="ECO:0000256" key="9">
    <source>
        <dbReference type="ARBA" id="ARBA00023014"/>
    </source>
</evidence>
<dbReference type="GO" id="GO:0006221">
    <property type="term" value="P:pyrimidine nucleotide biosynthetic process"/>
    <property type="evidence" value="ECO:0007669"/>
    <property type="project" value="InterPro"/>
</dbReference>
<dbReference type="GO" id="GO:0050660">
    <property type="term" value="F:flavin adenine dinucleotide binding"/>
    <property type="evidence" value="ECO:0007669"/>
    <property type="project" value="InterPro"/>
</dbReference>
<dbReference type="InterPro" id="IPR037117">
    <property type="entry name" value="Dihydroorotate_DH_ele_sf"/>
</dbReference>
<dbReference type="Gene3D" id="3.40.50.80">
    <property type="entry name" value="Nucleotide-binding domain of ferredoxin-NADP reductase (FNR) module"/>
    <property type="match status" value="1"/>
</dbReference>
<evidence type="ECO:0000256" key="10">
    <source>
        <dbReference type="ARBA" id="ARBA00034078"/>
    </source>
</evidence>
<evidence type="ECO:0000313" key="15">
    <source>
        <dbReference type="Proteomes" id="UP000001520"/>
    </source>
</evidence>
<proteinExistence type="inferred from homology"/>
<dbReference type="Pfam" id="PF00175">
    <property type="entry name" value="NAD_binding_1"/>
    <property type="match status" value="1"/>
</dbReference>
<dbReference type="EMBL" id="AP011529">
    <property type="protein sequence ID" value="BAI80686.1"/>
    <property type="molecule type" value="Genomic_DNA"/>
</dbReference>
<keyword evidence="2" id="KW-0813">Transport</keyword>
<evidence type="ECO:0000259" key="13">
    <source>
        <dbReference type="PROSITE" id="PS51384"/>
    </source>
</evidence>
<evidence type="ECO:0000256" key="11">
    <source>
        <dbReference type="PIRSR" id="PIRSR006816-1"/>
    </source>
</evidence>
<feature type="domain" description="FAD-binding FR-type" evidence="13">
    <location>
        <begin position="1"/>
        <end position="99"/>
    </location>
</feature>
<dbReference type="GO" id="GO:0016491">
    <property type="term" value="F:oxidoreductase activity"/>
    <property type="evidence" value="ECO:0007669"/>
    <property type="project" value="InterPro"/>
</dbReference>
<keyword evidence="15" id="KW-1185">Reference proteome</keyword>
<evidence type="ECO:0000256" key="2">
    <source>
        <dbReference type="ARBA" id="ARBA00022448"/>
    </source>
</evidence>
<organism evidence="14 15">
    <name type="scientific">Deferribacter desulfuricans (strain DSM 14783 / JCM 11476 / NBRC 101012 / SSM1)</name>
    <dbReference type="NCBI Taxonomy" id="639282"/>
    <lineage>
        <taxon>Bacteria</taxon>
        <taxon>Pseudomonadati</taxon>
        <taxon>Deferribacterota</taxon>
        <taxon>Deferribacteres</taxon>
        <taxon>Deferribacterales</taxon>
        <taxon>Deferribacteraceae</taxon>
        <taxon>Deferribacter</taxon>
    </lineage>
</organism>
<dbReference type="GO" id="GO:0046872">
    <property type="term" value="F:metal ion binding"/>
    <property type="evidence" value="ECO:0007669"/>
    <property type="project" value="UniProtKB-KW"/>
</dbReference>
<keyword evidence="5 12" id="KW-0479">Metal-binding</keyword>
<dbReference type="AlphaFoldDB" id="D3PDL3"/>
<dbReference type="eggNOG" id="COG0543">
    <property type="taxonomic scope" value="Bacteria"/>
</dbReference>
<dbReference type="OrthoDB" id="9789468at2"/>
<evidence type="ECO:0000256" key="4">
    <source>
        <dbReference type="ARBA" id="ARBA00022714"/>
    </source>
</evidence>
<dbReference type="InterPro" id="IPR017938">
    <property type="entry name" value="Riboflavin_synthase-like_b-brl"/>
</dbReference>
<dbReference type="RefSeq" id="WP_013007933.1">
    <property type="nucleotide sequence ID" value="NC_013939.1"/>
</dbReference>
<evidence type="ECO:0000256" key="12">
    <source>
        <dbReference type="PIRSR" id="PIRSR006816-2"/>
    </source>
</evidence>
<keyword evidence="7" id="KW-0249">Electron transport</keyword>
<sequence>MTGKIVFNKKLSDKYYYMKIESPEFVKNAKPGQFFMLKTQSFDYLVDPLLRRPFGVCDIEEDCFTILYTLVGKGTYLLSNLQTSTEISFSNPLGNGFSIVKNKNVALVGGGVGIAPLLYLSKALKDNNNSITLYYGGKSIGDIHLLEYFENTCDYIKISTEDGSLGEKALITDIITNFDYDIVYTCGPKPMMKNVVSVFQDKVENIEVSLDERMACGLGACLGCIIYVKEGDNIVQKRCCVEGPVFDGNKVVWEL</sequence>
<dbReference type="GO" id="GO:0051537">
    <property type="term" value="F:2 iron, 2 sulfur cluster binding"/>
    <property type="evidence" value="ECO:0007669"/>
    <property type="project" value="UniProtKB-KW"/>
</dbReference>
<feature type="binding site" evidence="12">
    <location>
        <position position="221"/>
    </location>
    <ligand>
        <name>[2Fe-2S] cluster</name>
        <dbReference type="ChEBI" id="CHEBI:190135"/>
    </ligand>
</feature>
<dbReference type="InterPro" id="IPR039261">
    <property type="entry name" value="FNR_nucleotide-bd"/>
</dbReference>
<evidence type="ECO:0000256" key="3">
    <source>
        <dbReference type="ARBA" id="ARBA00022630"/>
    </source>
</evidence>
<dbReference type="InterPro" id="IPR050353">
    <property type="entry name" value="PyrK_electron_transfer"/>
</dbReference>
<feature type="binding site" evidence="12">
    <location>
        <position position="240"/>
    </location>
    <ligand>
        <name>[2Fe-2S] cluster</name>
        <dbReference type="ChEBI" id="CHEBI:190135"/>
    </ligand>
</feature>
<accession>D3PDL3</accession>
<dbReference type="PRINTS" id="PR00409">
    <property type="entry name" value="PHDIOXRDTASE"/>
</dbReference>
<feature type="binding site" evidence="11">
    <location>
        <begin position="74"/>
        <end position="75"/>
    </location>
    <ligand>
        <name>FAD</name>
        <dbReference type="ChEBI" id="CHEBI:57692"/>
    </ligand>
</feature>
<dbReference type="KEGG" id="ddf:DEFDS_1218"/>
<dbReference type="Proteomes" id="UP000001520">
    <property type="component" value="Chromosome"/>
</dbReference>
<dbReference type="NCBIfam" id="NF000798">
    <property type="entry name" value="PRK00054.1-3"/>
    <property type="match status" value="1"/>
</dbReference>
<reference evidence="14 15" key="1">
    <citation type="journal article" date="2010" name="DNA Res.">
        <title>Bacterial lifestyle in a deep-sea hydrothermal vent chimney revealed by the genome sequence of the thermophilic bacterium Deferribacter desulfuricans SSM1.</title>
        <authorList>
            <person name="Takaki Y."/>
            <person name="Shimamura S."/>
            <person name="Nakagawa S."/>
            <person name="Fukuhara Y."/>
            <person name="Horikawa H."/>
            <person name="Ankai A."/>
            <person name="Harada T."/>
            <person name="Hosoyama A."/>
            <person name="Oguchi A."/>
            <person name="Fukui S."/>
            <person name="Fujita N."/>
            <person name="Takami H."/>
            <person name="Takai K."/>
        </authorList>
    </citation>
    <scope>NUCLEOTIDE SEQUENCE [LARGE SCALE GENOMIC DNA]</scope>
    <source>
        <strain evidence="15">DSM 14783 / JCM 11476 / NBRC 101012 / SSM1</strain>
    </source>
</reference>
<comment type="similarity">
    <text evidence="1">Belongs to the PyrK family.</text>
</comment>
<dbReference type="InterPro" id="IPR017927">
    <property type="entry name" value="FAD-bd_FR_type"/>
</dbReference>
<keyword evidence="4 12" id="KW-0001">2Fe-2S</keyword>
<keyword evidence="8 12" id="KW-0408">Iron</keyword>
<evidence type="ECO:0000256" key="6">
    <source>
        <dbReference type="ARBA" id="ARBA00022827"/>
    </source>
</evidence>
<evidence type="ECO:0000256" key="7">
    <source>
        <dbReference type="ARBA" id="ARBA00022982"/>
    </source>
</evidence>
<dbReference type="PROSITE" id="PS51384">
    <property type="entry name" value="FAD_FR"/>
    <property type="match status" value="1"/>
</dbReference>
<dbReference type="Pfam" id="PF10418">
    <property type="entry name" value="DHODB_Fe-S_bind"/>
    <property type="match status" value="1"/>
</dbReference>
<dbReference type="PIRSF" id="PIRSF006816">
    <property type="entry name" value="Cyc3_hyd_g"/>
    <property type="match status" value="1"/>
</dbReference>
<evidence type="ECO:0000256" key="8">
    <source>
        <dbReference type="ARBA" id="ARBA00023004"/>
    </source>
</evidence>
<dbReference type="CDD" id="cd06218">
    <property type="entry name" value="DHOD_e_trans"/>
    <property type="match status" value="1"/>
</dbReference>
<dbReference type="PANTHER" id="PTHR43513:SF3">
    <property type="entry name" value="DIHYDROOROTATE DEHYDROGENASE B (NAD(+)), ELECTRON TRANSFER SUBUNIT-RELATED"/>
    <property type="match status" value="1"/>
</dbReference>
<protein>
    <submittedName>
        <fullName evidence="14">Dihydroorotate dehydrogenase electron transfer subunit</fullName>
    </submittedName>
</protein>
<dbReference type="PANTHER" id="PTHR43513">
    <property type="entry name" value="DIHYDROOROTATE DEHYDROGENASE B (NAD(+)), ELECTRON TRANSFER SUBUNIT"/>
    <property type="match status" value="1"/>
</dbReference>